<dbReference type="Gene3D" id="1.20.1510.10">
    <property type="entry name" value="Cation efflux protein transmembrane domain"/>
    <property type="match status" value="1"/>
</dbReference>
<dbReference type="PANTHER" id="PTHR43840:SF15">
    <property type="entry name" value="MITOCHONDRIAL METAL TRANSPORTER 1-RELATED"/>
    <property type="match status" value="1"/>
</dbReference>
<dbReference type="InterPro" id="IPR002524">
    <property type="entry name" value="Cation_efflux"/>
</dbReference>
<dbReference type="AlphaFoldDB" id="A0A9W8B2K2"/>
<proteinExistence type="predicted"/>
<protein>
    <submittedName>
        <fullName evidence="7">Mitochondrial metal transporter</fullName>
    </submittedName>
</protein>
<dbReference type="InterPro" id="IPR058533">
    <property type="entry name" value="Cation_efflux_TM"/>
</dbReference>
<dbReference type="Proteomes" id="UP001151582">
    <property type="component" value="Unassembled WGS sequence"/>
</dbReference>
<dbReference type="GO" id="GO:0098771">
    <property type="term" value="P:inorganic ion homeostasis"/>
    <property type="evidence" value="ECO:0007669"/>
    <property type="project" value="UniProtKB-ARBA"/>
</dbReference>
<evidence type="ECO:0000259" key="6">
    <source>
        <dbReference type="Pfam" id="PF01545"/>
    </source>
</evidence>
<evidence type="ECO:0000256" key="5">
    <source>
        <dbReference type="ARBA" id="ARBA00023136"/>
    </source>
</evidence>
<accession>A0A9W8B2K2</accession>
<dbReference type="NCBIfam" id="TIGR01297">
    <property type="entry name" value="CDF"/>
    <property type="match status" value="1"/>
</dbReference>
<sequence>MSAMQARFAFRHRHATYHTSRRVEHGGHGHGHDHSSAEEQEQVLKALRGYSDPGSRITLIGMASNILLVGFKGIGGWLTNSVSLMADAVHSFTDIIGDVVTLFTVSKARQPADARYPFGYAAAWEIGQHSAVQLVELLPWLSDWQLWSSVSHHAHAHAHALPGATDAAAPHTHGLHTLGTGALWIAGTSVVIKELLFRSTLSVARKIDSQVLVANAWHHRSDAYSSMIAIVAIVGAKLGVPALDPIGGLLVAAIVGKNGLQVGMQSLRELTDAAQISKDKQAEVQKVLASHITQNHNANGLVMKAVRVRKCGPYYHAVVTLTLHQAQHAAQVSVTQLLATQAEYRQVIQAALPSVQSVLFEVAGSTL</sequence>
<reference evidence="7" key="1">
    <citation type="submission" date="2022-07" db="EMBL/GenBank/DDBJ databases">
        <title>Phylogenomic reconstructions and comparative analyses of Kickxellomycotina fungi.</title>
        <authorList>
            <person name="Reynolds N.K."/>
            <person name="Stajich J.E."/>
            <person name="Barry K."/>
            <person name="Grigoriev I.V."/>
            <person name="Crous P."/>
            <person name="Smith M.E."/>
        </authorList>
    </citation>
    <scope>NUCLEOTIDE SEQUENCE</scope>
    <source>
        <strain evidence="7">RSA 567</strain>
    </source>
</reference>
<evidence type="ECO:0000256" key="4">
    <source>
        <dbReference type="ARBA" id="ARBA00022989"/>
    </source>
</evidence>
<evidence type="ECO:0000313" key="7">
    <source>
        <dbReference type="EMBL" id="KAJ1978399.1"/>
    </source>
</evidence>
<dbReference type="InterPro" id="IPR050291">
    <property type="entry name" value="CDF_Transporter"/>
</dbReference>
<comment type="caution">
    <text evidence="7">The sequence shown here is derived from an EMBL/GenBank/DDBJ whole genome shotgun (WGS) entry which is preliminary data.</text>
</comment>
<keyword evidence="3" id="KW-0812">Transmembrane</keyword>
<organism evidence="7 8">
    <name type="scientific">Dimargaris verticillata</name>
    <dbReference type="NCBI Taxonomy" id="2761393"/>
    <lineage>
        <taxon>Eukaryota</taxon>
        <taxon>Fungi</taxon>
        <taxon>Fungi incertae sedis</taxon>
        <taxon>Zoopagomycota</taxon>
        <taxon>Kickxellomycotina</taxon>
        <taxon>Dimargaritomycetes</taxon>
        <taxon>Dimargaritales</taxon>
        <taxon>Dimargaritaceae</taxon>
        <taxon>Dimargaris</taxon>
    </lineage>
</organism>
<dbReference type="OrthoDB" id="435980at2759"/>
<dbReference type="PANTHER" id="PTHR43840">
    <property type="entry name" value="MITOCHONDRIAL METAL TRANSPORTER 1-RELATED"/>
    <property type="match status" value="1"/>
</dbReference>
<feature type="domain" description="Cation efflux protein transmembrane" evidence="6">
    <location>
        <begin position="59"/>
        <end position="270"/>
    </location>
</feature>
<evidence type="ECO:0000256" key="3">
    <source>
        <dbReference type="ARBA" id="ARBA00022692"/>
    </source>
</evidence>
<dbReference type="InterPro" id="IPR027469">
    <property type="entry name" value="Cation_efflux_TMD_sf"/>
</dbReference>
<dbReference type="GO" id="GO:0016020">
    <property type="term" value="C:membrane"/>
    <property type="evidence" value="ECO:0007669"/>
    <property type="project" value="UniProtKB-SubCell"/>
</dbReference>
<dbReference type="GO" id="GO:0030003">
    <property type="term" value="P:intracellular monoatomic cation homeostasis"/>
    <property type="evidence" value="ECO:0007669"/>
    <property type="project" value="UniProtKB-ARBA"/>
</dbReference>
<evidence type="ECO:0000313" key="8">
    <source>
        <dbReference type="Proteomes" id="UP001151582"/>
    </source>
</evidence>
<dbReference type="GO" id="GO:0008324">
    <property type="term" value="F:monoatomic cation transmembrane transporter activity"/>
    <property type="evidence" value="ECO:0007669"/>
    <property type="project" value="InterPro"/>
</dbReference>
<dbReference type="Pfam" id="PF01545">
    <property type="entry name" value="Cation_efflux"/>
    <property type="match status" value="1"/>
</dbReference>
<keyword evidence="8" id="KW-1185">Reference proteome</keyword>
<keyword evidence="2" id="KW-0813">Transport</keyword>
<keyword evidence="4" id="KW-1133">Transmembrane helix</keyword>
<dbReference type="SUPFAM" id="SSF161111">
    <property type="entry name" value="Cation efflux protein transmembrane domain-like"/>
    <property type="match status" value="1"/>
</dbReference>
<gene>
    <name evidence="7" type="primary">MMT2</name>
    <name evidence="7" type="ORF">H4R34_003214</name>
</gene>
<keyword evidence="5" id="KW-0472">Membrane</keyword>
<dbReference type="EMBL" id="JANBQB010000279">
    <property type="protein sequence ID" value="KAJ1978399.1"/>
    <property type="molecule type" value="Genomic_DNA"/>
</dbReference>
<name>A0A9W8B2K2_9FUNG</name>
<comment type="subcellular location">
    <subcellularLocation>
        <location evidence="1">Membrane</location>
        <topology evidence="1">Multi-pass membrane protein</topology>
    </subcellularLocation>
</comment>
<evidence type="ECO:0000256" key="1">
    <source>
        <dbReference type="ARBA" id="ARBA00004141"/>
    </source>
</evidence>
<evidence type="ECO:0000256" key="2">
    <source>
        <dbReference type="ARBA" id="ARBA00022448"/>
    </source>
</evidence>